<evidence type="ECO:0000313" key="2">
    <source>
        <dbReference type="EMBL" id="OUM20843.1"/>
    </source>
</evidence>
<feature type="compositionally biased region" description="Basic and acidic residues" evidence="1">
    <location>
        <begin position="1"/>
        <end position="10"/>
    </location>
</feature>
<feature type="region of interest" description="Disordered" evidence="1">
    <location>
        <begin position="1"/>
        <end position="25"/>
    </location>
</feature>
<protein>
    <submittedName>
        <fullName evidence="2">Uncharacterized protein</fullName>
    </submittedName>
</protein>
<evidence type="ECO:0000256" key="1">
    <source>
        <dbReference type="SAM" id="MobiDB-lite"/>
    </source>
</evidence>
<evidence type="ECO:0000313" key="3">
    <source>
        <dbReference type="Proteomes" id="UP000194903"/>
    </source>
</evidence>
<dbReference type="Proteomes" id="UP000194903">
    <property type="component" value="Unassembled WGS sequence"/>
</dbReference>
<proteinExistence type="predicted"/>
<accession>A0A252F4Z2</accession>
<dbReference type="EMBL" id="NHOC01000004">
    <property type="protein sequence ID" value="OUM20843.1"/>
    <property type="molecule type" value="Genomic_DNA"/>
</dbReference>
<dbReference type="AlphaFoldDB" id="A0A252F4Z2"/>
<reference evidence="2 3" key="1">
    <citation type="submission" date="2017-05" db="EMBL/GenBank/DDBJ databases">
        <title>Butyricicoccus porcorum sp. nov. a butyrate-producing bacterium from the swine intestinal tract.</title>
        <authorList>
            <person name="Trachsel J."/>
            <person name="Humphrey S."/>
            <person name="Allen H.K."/>
        </authorList>
    </citation>
    <scope>NUCLEOTIDE SEQUENCE [LARGE SCALE GENOMIC DNA]</scope>
    <source>
        <strain evidence="2">BB10</strain>
    </source>
</reference>
<comment type="caution">
    <text evidence="2">The sequence shown here is derived from an EMBL/GenBank/DDBJ whole genome shotgun (WGS) entry which is preliminary data.</text>
</comment>
<organism evidence="2 3">
    <name type="scientific">Butyricicoccus porcorum</name>
    <dbReference type="NCBI Taxonomy" id="1945634"/>
    <lineage>
        <taxon>Bacteria</taxon>
        <taxon>Bacillati</taxon>
        <taxon>Bacillota</taxon>
        <taxon>Clostridia</taxon>
        <taxon>Eubacteriales</taxon>
        <taxon>Butyricicoccaceae</taxon>
        <taxon>Butyricicoccus</taxon>
    </lineage>
</organism>
<sequence length="138" mass="15719">MEQTEQKQDEQAVQAAHDSAGKIPTTPVSNGDVRLIWKLKGTGKKARRQVIEECVKGQPAFIICDSNGANCTVITEEGEEIGRLNDRDSKTYHEFVEKHPHHIYIKRIRFDVDKPRVKILLIVHEKPPYPLNELHANS</sequence>
<dbReference type="RefSeq" id="WP_087018164.1">
    <property type="nucleotide sequence ID" value="NZ_CP178353.1"/>
</dbReference>
<name>A0A252F4Z2_9FIRM</name>
<keyword evidence="3" id="KW-1185">Reference proteome</keyword>
<gene>
    <name evidence="2" type="ORF">CBW42_04420</name>
</gene>